<feature type="signal peptide" evidence="1">
    <location>
        <begin position="1"/>
        <end position="22"/>
    </location>
</feature>
<protein>
    <recommendedName>
        <fullName evidence="4">Redoxin domain-containing protein</fullName>
    </recommendedName>
</protein>
<proteinExistence type="predicted"/>
<dbReference type="OrthoDB" id="826108at2"/>
<evidence type="ECO:0000256" key="1">
    <source>
        <dbReference type="SAM" id="SignalP"/>
    </source>
</evidence>
<feature type="chain" id="PRO_5011762881" description="Redoxin domain-containing protein" evidence="1">
    <location>
        <begin position="23"/>
        <end position="170"/>
    </location>
</feature>
<organism evidence="2 3">
    <name type="scientific">Algoriphagus locisalis</name>
    <dbReference type="NCBI Taxonomy" id="305507"/>
    <lineage>
        <taxon>Bacteria</taxon>
        <taxon>Pseudomonadati</taxon>
        <taxon>Bacteroidota</taxon>
        <taxon>Cytophagia</taxon>
        <taxon>Cytophagales</taxon>
        <taxon>Cyclobacteriaceae</taxon>
        <taxon>Algoriphagus</taxon>
    </lineage>
</organism>
<evidence type="ECO:0000313" key="3">
    <source>
        <dbReference type="Proteomes" id="UP000199673"/>
    </source>
</evidence>
<name>A0A1I7A0R2_9BACT</name>
<dbReference type="Proteomes" id="UP000199673">
    <property type="component" value="Unassembled WGS sequence"/>
</dbReference>
<evidence type="ECO:0008006" key="4">
    <source>
        <dbReference type="Google" id="ProtNLM"/>
    </source>
</evidence>
<sequence length="170" mass="19844">MKSLSSYLLLVVILLSSCSDHPTTITFPDGLEEIQLGSNSESLCLDCPNKLVGYIDLSQRNPYFMKVNPDLWRDLHDNYPELEVIWVFAGENDKMNKQKLVEFLIEFDYPFSVLYDRQNSFFEHNKLVNVSFENIWIQSYFVRGEDIILSAEPGISELFQEQLDDFLELE</sequence>
<keyword evidence="3" id="KW-1185">Reference proteome</keyword>
<dbReference type="RefSeq" id="WP_091692152.1">
    <property type="nucleotide sequence ID" value="NZ_FPBF01000002.1"/>
</dbReference>
<dbReference type="STRING" id="305507.SAMN04489724_1600"/>
<gene>
    <name evidence="2" type="ORF">SAMN04489724_1600</name>
</gene>
<evidence type="ECO:0000313" key="2">
    <source>
        <dbReference type="EMBL" id="SFT68510.1"/>
    </source>
</evidence>
<dbReference type="AlphaFoldDB" id="A0A1I7A0R2"/>
<dbReference type="PROSITE" id="PS51257">
    <property type="entry name" value="PROKAR_LIPOPROTEIN"/>
    <property type="match status" value="1"/>
</dbReference>
<keyword evidence="1" id="KW-0732">Signal</keyword>
<dbReference type="EMBL" id="FPBF01000002">
    <property type="protein sequence ID" value="SFT68510.1"/>
    <property type="molecule type" value="Genomic_DNA"/>
</dbReference>
<reference evidence="3" key="1">
    <citation type="submission" date="2016-10" db="EMBL/GenBank/DDBJ databases">
        <authorList>
            <person name="Varghese N."/>
            <person name="Submissions S."/>
        </authorList>
    </citation>
    <scope>NUCLEOTIDE SEQUENCE [LARGE SCALE GENOMIC DNA]</scope>
    <source>
        <strain evidence="3">DSM 23445</strain>
    </source>
</reference>
<accession>A0A1I7A0R2</accession>